<dbReference type="InterPro" id="IPR047197">
    <property type="entry name" value="THYN1-like_EVE"/>
</dbReference>
<sequence length="150" mass="17509">MRYWLMKSEPEEFSIDALAKKKTEPWNGVRNYQARNYMRDDMKIGDGVLFYHSNCDEPGVVGLAEIRSEAYPDPTQFDPKSDYYDAGSKREEPRWLLVEVGYKRKLKRTITLAELKGKPELEDLALVKKGNRLSIMPVSKKEWDFILSLE</sequence>
<protein>
    <submittedName>
        <fullName evidence="2">EVE domain-containing protein</fullName>
    </submittedName>
</protein>
<dbReference type="InterPro" id="IPR002740">
    <property type="entry name" value="EVE_domain"/>
</dbReference>
<gene>
    <name evidence="2" type="ORF">NM961_21265</name>
</gene>
<reference evidence="2" key="1">
    <citation type="submission" date="2022-07" db="EMBL/GenBank/DDBJ databases">
        <title>Tahibacter sp., a new gammaproteobacterium isolated from the silt sample collected at pig farm.</title>
        <authorList>
            <person name="Chen H."/>
        </authorList>
    </citation>
    <scope>NUCLEOTIDE SEQUENCE</scope>
    <source>
        <strain evidence="2">P2K</strain>
    </source>
</reference>
<organism evidence="2 3">
    <name type="scientific">Tahibacter harae</name>
    <dbReference type="NCBI Taxonomy" id="2963937"/>
    <lineage>
        <taxon>Bacteria</taxon>
        <taxon>Pseudomonadati</taxon>
        <taxon>Pseudomonadota</taxon>
        <taxon>Gammaproteobacteria</taxon>
        <taxon>Lysobacterales</taxon>
        <taxon>Rhodanobacteraceae</taxon>
        <taxon>Tahibacter</taxon>
    </lineage>
</organism>
<dbReference type="Gene3D" id="3.10.590.10">
    <property type="entry name" value="ph1033 like domains"/>
    <property type="match status" value="1"/>
</dbReference>
<dbReference type="PANTHER" id="PTHR14087">
    <property type="entry name" value="THYMOCYTE NUCLEAR PROTEIN 1"/>
    <property type="match status" value="1"/>
</dbReference>
<dbReference type="SUPFAM" id="SSF88697">
    <property type="entry name" value="PUA domain-like"/>
    <property type="match status" value="1"/>
</dbReference>
<dbReference type="EMBL" id="JANFQO010000027">
    <property type="protein sequence ID" value="MCQ4167251.1"/>
    <property type="molecule type" value="Genomic_DNA"/>
</dbReference>
<dbReference type="Proteomes" id="UP001165498">
    <property type="component" value="Unassembled WGS sequence"/>
</dbReference>
<dbReference type="CDD" id="cd21133">
    <property type="entry name" value="EVE"/>
    <property type="match status" value="1"/>
</dbReference>
<feature type="domain" description="EVE" evidence="1">
    <location>
        <begin position="2"/>
        <end position="148"/>
    </location>
</feature>
<name>A0ABT1QY82_9GAMM</name>
<dbReference type="InterPro" id="IPR052181">
    <property type="entry name" value="5hmC_binding"/>
</dbReference>
<evidence type="ECO:0000313" key="2">
    <source>
        <dbReference type="EMBL" id="MCQ4167251.1"/>
    </source>
</evidence>
<proteinExistence type="predicted"/>
<dbReference type="InterPro" id="IPR015947">
    <property type="entry name" value="PUA-like_sf"/>
</dbReference>
<evidence type="ECO:0000313" key="3">
    <source>
        <dbReference type="Proteomes" id="UP001165498"/>
    </source>
</evidence>
<accession>A0ABT1QY82</accession>
<comment type="caution">
    <text evidence="2">The sequence shown here is derived from an EMBL/GenBank/DDBJ whole genome shotgun (WGS) entry which is preliminary data.</text>
</comment>
<evidence type="ECO:0000259" key="1">
    <source>
        <dbReference type="Pfam" id="PF01878"/>
    </source>
</evidence>
<keyword evidence="3" id="KW-1185">Reference proteome</keyword>
<dbReference type="PANTHER" id="PTHR14087:SF7">
    <property type="entry name" value="THYMOCYTE NUCLEAR PROTEIN 1"/>
    <property type="match status" value="1"/>
</dbReference>
<dbReference type="RefSeq" id="WP_255916440.1">
    <property type="nucleotide sequence ID" value="NZ_JANFQO010000027.1"/>
</dbReference>
<dbReference type="Pfam" id="PF01878">
    <property type="entry name" value="EVE"/>
    <property type="match status" value="1"/>
</dbReference>